<reference evidence="2 3" key="1">
    <citation type="submission" date="2018-06" db="EMBL/GenBank/DDBJ databases">
        <authorList>
            <consortium name="Pathogen Informatics"/>
            <person name="Doyle S."/>
        </authorList>
    </citation>
    <scope>NUCLEOTIDE SEQUENCE [LARGE SCALE GENOMIC DNA]</scope>
    <source>
        <strain evidence="2 3">NCTC11166</strain>
    </source>
</reference>
<dbReference type="Gene3D" id="3.40.50.10190">
    <property type="entry name" value="BRCT domain"/>
    <property type="match status" value="1"/>
</dbReference>
<dbReference type="Proteomes" id="UP000251186">
    <property type="component" value="Unassembled WGS sequence"/>
</dbReference>
<protein>
    <submittedName>
        <fullName evidence="2">DNA ligase</fullName>
        <ecNumber evidence="2">6.5.1.2</ecNumber>
    </submittedName>
</protein>
<dbReference type="CDD" id="cd06130">
    <property type="entry name" value="DNA_pol_III_epsilon_like"/>
    <property type="match status" value="1"/>
</dbReference>
<dbReference type="InterPro" id="IPR013520">
    <property type="entry name" value="Ribonucl_H"/>
</dbReference>
<name>A0A2X1BNR5_BREVE</name>
<dbReference type="Gene3D" id="3.30.420.10">
    <property type="entry name" value="Ribonuclease H-like superfamily/Ribonuclease H"/>
    <property type="match status" value="1"/>
</dbReference>
<dbReference type="SUPFAM" id="SSF53098">
    <property type="entry name" value="Ribonuclease H-like"/>
    <property type="match status" value="1"/>
</dbReference>
<dbReference type="InterPro" id="IPR036420">
    <property type="entry name" value="BRCT_dom_sf"/>
</dbReference>
<dbReference type="CDD" id="cd17748">
    <property type="entry name" value="BRCT_DNA_ligase_like"/>
    <property type="match status" value="1"/>
</dbReference>
<dbReference type="AlphaFoldDB" id="A0A2X1BNR5"/>
<organism evidence="2 3">
    <name type="scientific">Brevundimonas vesicularis</name>
    <name type="common">Pseudomonas vesicularis</name>
    <dbReference type="NCBI Taxonomy" id="41276"/>
    <lineage>
        <taxon>Bacteria</taxon>
        <taxon>Pseudomonadati</taxon>
        <taxon>Pseudomonadota</taxon>
        <taxon>Alphaproteobacteria</taxon>
        <taxon>Caulobacterales</taxon>
        <taxon>Caulobacteraceae</taxon>
        <taxon>Brevundimonas</taxon>
    </lineage>
</organism>
<dbReference type="PANTHER" id="PTHR30231:SF42">
    <property type="entry name" value="EXONUCLEASE"/>
    <property type="match status" value="1"/>
</dbReference>
<dbReference type="GO" id="GO:0005829">
    <property type="term" value="C:cytosol"/>
    <property type="evidence" value="ECO:0007669"/>
    <property type="project" value="TreeGrafter"/>
</dbReference>
<accession>A0A2X1BNR5</accession>
<dbReference type="EMBL" id="UAQP01000005">
    <property type="protein sequence ID" value="SPU52404.1"/>
    <property type="molecule type" value="Genomic_DNA"/>
</dbReference>
<dbReference type="InterPro" id="IPR036397">
    <property type="entry name" value="RNaseH_sf"/>
</dbReference>
<gene>
    <name evidence="2" type="primary">ligA_1</name>
    <name evidence="2" type="ORF">NCTC11166_00733</name>
</gene>
<evidence type="ECO:0000313" key="3">
    <source>
        <dbReference type="Proteomes" id="UP000251186"/>
    </source>
</evidence>
<dbReference type="InterPro" id="IPR001357">
    <property type="entry name" value="BRCT_dom"/>
</dbReference>
<dbReference type="PROSITE" id="PS50172">
    <property type="entry name" value="BRCT"/>
    <property type="match status" value="1"/>
</dbReference>
<dbReference type="SMART" id="SM00479">
    <property type="entry name" value="EXOIII"/>
    <property type="match status" value="1"/>
</dbReference>
<dbReference type="SUPFAM" id="SSF52113">
    <property type="entry name" value="BRCT domain"/>
    <property type="match status" value="1"/>
</dbReference>
<evidence type="ECO:0000259" key="1">
    <source>
        <dbReference type="PROSITE" id="PS50172"/>
    </source>
</evidence>
<proteinExistence type="predicted"/>
<evidence type="ECO:0000313" key="2">
    <source>
        <dbReference type="EMBL" id="SPU52404.1"/>
    </source>
</evidence>
<dbReference type="SMART" id="SM00292">
    <property type="entry name" value="BRCT"/>
    <property type="match status" value="1"/>
</dbReference>
<dbReference type="EC" id="6.5.1.2" evidence="2"/>
<dbReference type="GO" id="GO:0008408">
    <property type="term" value="F:3'-5' exonuclease activity"/>
    <property type="evidence" value="ECO:0007669"/>
    <property type="project" value="TreeGrafter"/>
</dbReference>
<dbReference type="GO" id="GO:0006259">
    <property type="term" value="P:DNA metabolic process"/>
    <property type="evidence" value="ECO:0007669"/>
    <property type="project" value="UniProtKB-ARBA"/>
</dbReference>
<feature type="domain" description="BRCT" evidence="1">
    <location>
        <begin position="216"/>
        <end position="289"/>
    </location>
</feature>
<dbReference type="Pfam" id="PF00929">
    <property type="entry name" value="RNase_T"/>
    <property type="match status" value="1"/>
</dbReference>
<dbReference type="Pfam" id="PF00533">
    <property type="entry name" value="BRCT"/>
    <property type="match status" value="1"/>
</dbReference>
<dbReference type="InterPro" id="IPR012337">
    <property type="entry name" value="RNaseH-like_sf"/>
</dbReference>
<keyword evidence="2" id="KW-0436">Ligase</keyword>
<dbReference type="GO" id="GO:0003911">
    <property type="term" value="F:DNA ligase (NAD+) activity"/>
    <property type="evidence" value="ECO:0007669"/>
    <property type="project" value="UniProtKB-EC"/>
</dbReference>
<dbReference type="PANTHER" id="PTHR30231">
    <property type="entry name" value="DNA POLYMERASE III SUBUNIT EPSILON"/>
    <property type="match status" value="1"/>
</dbReference>
<sequence>MRAVAIDFETANETRASPCSIGLAWINDGRIDEIEHHYIRPPGMRFSSWNIAFHGIGPDHVKDADEFPGVLEKLMPRLQGRTVLAHNAAFDMSVIRSTCDVYGLSYPEFDYLCTVKIAQESWPTLGSAKLNDVCNHPGINFQHHDAAQDAFACASVALAAIQATGAQCLVSLAHLTSITAGRLNADHYWPCSSPYRPRPKAAAPSQPSAFISRAETTSSPIAGLTLVFTGALERFTRDEAKARAESLGAKVSGSVSKKTDYLVAGPGAGSKLKDAEKHGVQVLTEDDWLALIGG</sequence>
<dbReference type="GO" id="GO:0003676">
    <property type="term" value="F:nucleic acid binding"/>
    <property type="evidence" value="ECO:0007669"/>
    <property type="project" value="InterPro"/>
</dbReference>